<gene>
    <name evidence="1" type="ORF">LY28_02790</name>
</gene>
<reference evidence="1 2" key="1">
    <citation type="submission" date="2018-06" db="EMBL/GenBank/DDBJ databases">
        <title>Genomic Encyclopedia of Type Strains, Phase I: the one thousand microbial genomes (KMG-I) project.</title>
        <authorList>
            <person name="Kyrpides N."/>
        </authorList>
    </citation>
    <scope>NUCLEOTIDE SEQUENCE [LARGE SCALE GENOMIC DNA]</scope>
    <source>
        <strain evidence="1 2">DSM 19573</strain>
    </source>
</reference>
<dbReference type="AlphaFoldDB" id="A0A318XIA8"/>
<dbReference type="SUPFAM" id="SSF81593">
    <property type="entry name" value="Nucleotidyltransferase substrate binding subunit/domain"/>
    <property type="match status" value="1"/>
</dbReference>
<evidence type="ECO:0000313" key="1">
    <source>
        <dbReference type="EMBL" id="PYG86764.1"/>
    </source>
</evidence>
<evidence type="ECO:0008006" key="3">
    <source>
        <dbReference type="Google" id="ProtNLM"/>
    </source>
</evidence>
<dbReference type="RefSeq" id="WP_110462787.1">
    <property type="nucleotide sequence ID" value="NZ_QKMR01000017.1"/>
</dbReference>
<evidence type="ECO:0000313" key="2">
    <source>
        <dbReference type="Proteomes" id="UP000248132"/>
    </source>
</evidence>
<keyword evidence="2" id="KW-1185">Reference proteome</keyword>
<dbReference type="Gene3D" id="1.20.120.330">
    <property type="entry name" value="Nucleotidyltransferases domain 2"/>
    <property type="match status" value="1"/>
</dbReference>
<protein>
    <recommendedName>
        <fullName evidence="3">HEPN domain-containing protein</fullName>
    </recommendedName>
</protein>
<organism evidence="1 2">
    <name type="scientific">Ruminiclostridium sufflavum DSM 19573</name>
    <dbReference type="NCBI Taxonomy" id="1121337"/>
    <lineage>
        <taxon>Bacteria</taxon>
        <taxon>Bacillati</taxon>
        <taxon>Bacillota</taxon>
        <taxon>Clostridia</taxon>
        <taxon>Eubacteriales</taxon>
        <taxon>Oscillospiraceae</taxon>
        <taxon>Ruminiclostridium</taxon>
    </lineage>
</organism>
<dbReference type="EMBL" id="QKMR01000017">
    <property type="protein sequence ID" value="PYG86764.1"/>
    <property type="molecule type" value="Genomic_DNA"/>
</dbReference>
<comment type="caution">
    <text evidence="1">The sequence shown here is derived from an EMBL/GenBank/DDBJ whole genome shotgun (WGS) entry which is preliminary data.</text>
</comment>
<accession>A0A318XIA8</accession>
<dbReference type="Proteomes" id="UP000248132">
    <property type="component" value="Unassembled WGS sequence"/>
</dbReference>
<proteinExistence type="predicted"/>
<name>A0A318XIA8_9FIRM</name>
<sequence length="167" mass="19763">MQKNIGSKRNMERSIDVATCYNEIALKNYQAASILFNNRMYNEASYLYIQSMEKSVKEKICNIIDSTNPYFGKELKNIGHSVEKSIDFLISIYCRGDLILQEQMKNQICNGILKNFRFEYLNNDLRYPNYYEKNKHYSMLIISETDCREIQNMANNLNKYLKDLSRV</sequence>
<dbReference type="OrthoDB" id="3078292at2"/>